<organism evidence="1 2">
    <name type="scientific">Streptococcus caledonicus</name>
    <dbReference type="NCBI Taxonomy" id="2614158"/>
    <lineage>
        <taxon>Bacteria</taxon>
        <taxon>Bacillati</taxon>
        <taxon>Bacillota</taxon>
        <taxon>Bacilli</taxon>
        <taxon>Lactobacillales</taxon>
        <taxon>Streptococcaceae</taxon>
        <taxon>Streptococcus</taxon>
    </lineage>
</organism>
<keyword evidence="2" id="KW-1185">Reference proteome</keyword>
<sequence length="42" mass="4948">MALTYKKQDELEKVLESFAKLPDLENVTFPELIKKEEAHDKK</sequence>
<dbReference type="EMBL" id="JBHSOJ010000016">
    <property type="protein sequence ID" value="MFC5631132.1"/>
    <property type="molecule type" value="Genomic_DNA"/>
</dbReference>
<proteinExistence type="predicted"/>
<dbReference type="Proteomes" id="UP001596110">
    <property type="component" value="Unassembled WGS sequence"/>
</dbReference>
<name>A0ABW0UCS9_9STRE</name>
<dbReference type="NCBIfam" id="NF040897">
    <property type="entry name" value="SPJ_0845_Nterm"/>
    <property type="match status" value="1"/>
</dbReference>
<evidence type="ECO:0000313" key="2">
    <source>
        <dbReference type="Proteomes" id="UP001596110"/>
    </source>
</evidence>
<accession>A0ABW0UCS9</accession>
<protein>
    <submittedName>
        <fullName evidence="1">SPJ_0845 family protein</fullName>
    </submittedName>
</protein>
<comment type="caution">
    <text evidence="1">The sequence shown here is derived from an EMBL/GenBank/DDBJ whole genome shotgun (WGS) entry which is preliminary data.</text>
</comment>
<gene>
    <name evidence="1" type="ORF">ACFPQ3_05975</name>
</gene>
<dbReference type="RefSeq" id="WP_269747706.1">
    <property type="nucleotide sequence ID" value="NZ_JBHSOJ010000016.1"/>
</dbReference>
<evidence type="ECO:0000313" key="1">
    <source>
        <dbReference type="EMBL" id="MFC5631132.1"/>
    </source>
</evidence>
<reference evidence="2" key="1">
    <citation type="journal article" date="2019" name="Int. J. Syst. Evol. Microbiol.">
        <title>The Global Catalogue of Microorganisms (GCM) 10K type strain sequencing project: providing services to taxonomists for standard genome sequencing and annotation.</title>
        <authorList>
            <consortium name="The Broad Institute Genomics Platform"/>
            <consortium name="The Broad Institute Genome Sequencing Center for Infectious Disease"/>
            <person name="Wu L."/>
            <person name="Ma J."/>
        </authorList>
    </citation>
    <scope>NUCLEOTIDE SEQUENCE [LARGE SCALE GENOMIC DNA]</scope>
    <source>
        <strain evidence="2">DT43</strain>
    </source>
</reference>
<dbReference type="InterPro" id="IPR047909">
    <property type="entry name" value="SPJ_0845-like_N"/>
</dbReference>